<organism evidence="2 3">
    <name type="scientific">Acinetobacter radioresistens</name>
    <dbReference type="NCBI Taxonomy" id="40216"/>
    <lineage>
        <taxon>Bacteria</taxon>
        <taxon>Pseudomonadati</taxon>
        <taxon>Pseudomonadota</taxon>
        <taxon>Gammaproteobacteria</taxon>
        <taxon>Moraxellales</taxon>
        <taxon>Moraxellaceae</taxon>
        <taxon>Acinetobacter</taxon>
    </lineage>
</organism>
<dbReference type="RefSeq" id="WP_139880850.1">
    <property type="nucleotide sequence ID" value="NZ_VFBM01000024.1"/>
</dbReference>
<evidence type="ECO:0000256" key="1">
    <source>
        <dbReference type="SAM" id="Phobius"/>
    </source>
</evidence>
<comment type="caution">
    <text evidence="2">The sequence shown here is derived from an EMBL/GenBank/DDBJ whole genome shotgun (WGS) entry which is preliminary data.</text>
</comment>
<sequence>MGIKYCKSCKKPMKAADTHCRTCGNKYKTSYTFLIIVLFVVVGSLAGSAWWYFSKKKTEDEARHGALVSTYVESLEKLGFSSDEANTIANLKYSEDKPIGKIGFSELKGYAASFSDQRRLSNSVMRVALAQPIAELQKIKRDTESKKYSGCLEASKLIYVSSMNATNEALLTFLADGDNKEDEITSLFTKSILQEKEAENVLAECEKINVN</sequence>
<reference evidence="2 3" key="1">
    <citation type="submission" date="2019-06" db="EMBL/GenBank/DDBJ databases">
        <title>Genome of Acinetobacter radioresistens APH1, a phenol degrading strain.</title>
        <authorList>
            <person name="Liu Y."/>
        </authorList>
    </citation>
    <scope>NUCLEOTIDE SEQUENCE [LARGE SCALE GENOMIC DNA]</scope>
    <source>
        <strain evidence="2 3">APH1</strain>
    </source>
</reference>
<protein>
    <submittedName>
        <fullName evidence="2">Uncharacterized protein</fullName>
    </submittedName>
</protein>
<keyword evidence="1" id="KW-0812">Transmembrane</keyword>
<keyword evidence="1" id="KW-1133">Transmembrane helix</keyword>
<name>A0A8H2PR00_ACIRA</name>
<dbReference type="AlphaFoldDB" id="A0A8H2PR00"/>
<evidence type="ECO:0000313" key="3">
    <source>
        <dbReference type="Proteomes" id="UP000314285"/>
    </source>
</evidence>
<dbReference type="EMBL" id="VFBM01000024">
    <property type="protein sequence ID" value="TNX85355.1"/>
    <property type="molecule type" value="Genomic_DNA"/>
</dbReference>
<evidence type="ECO:0000313" key="2">
    <source>
        <dbReference type="EMBL" id="TNX85355.1"/>
    </source>
</evidence>
<gene>
    <name evidence="2" type="ORF">FHY67_14980</name>
</gene>
<keyword evidence="1" id="KW-0472">Membrane</keyword>
<feature type="transmembrane region" description="Helical" evidence="1">
    <location>
        <begin position="31"/>
        <end position="53"/>
    </location>
</feature>
<dbReference type="Proteomes" id="UP000314285">
    <property type="component" value="Unassembled WGS sequence"/>
</dbReference>
<accession>A0A8H2PR00</accession>
<proteinExistence type="predicted"/>